<evidence type="ECO:0000256" key="1">
    <source>
        <dbReference type="PROSITE-ProRule" id="PRU00042"/>
    </source>
</evidence>
<dbReference type="OrthoDB" id="6778897at2759"/>
<feature type="region of interest" description="Disordered" evidence="2">
    <location>
        <begin position="425"/>
        <end position="479"/>
    </location>
</feature>
<evidence type="ECO:0000313" key="4">
    <source>
        <dbReference type="EMBL" id="KAF4090609.1"/>
    </source>
</evidence>
<evidence type="ECO:0000259" key="3">
    <source>
        <dbReference type="PROSITE" id="PS50157"/>
    </source>
</evidence>
<feature type="domain" description="C2H2-type" evidence="3">
    <location>
        <begin position="995"/>
        <end position="1022"/>
    </location>
</feature>
<comment type="caution">
    <text evidence="4">The sequence shown here is derived from an EMBL/GenBank/DDBJ whole genome shotgun (WGS) entry which is preliminary data.</text>
</comment>
<dbReference type="Gene3D" id="3.30.160.60">
    <property type="entry name" value="Classic Zinc Finger"/>
    <property type="match status" value="1"/>
</dbReference>
<keyword evidence="1" id="KW-0479">Metal-binding</keyword>
<dbReference type="AlphaFoldDB" id="A0A7J6B876"/>
<evidence type="ECO:0000256" key="2">
    <source>
        <dbReference type="SAM" id="MobiDB-lite"/>
    </source>
</evidence>
<protein>
    <recommendedName>
        <fullName evidence="3">C2H2-type domain-containing protein</fullName>
    </recommendedName>
</protein>
<proteinExistence type="predicted"/>
<reference evidence="4 5" key="1">
    <citation type="submission" date="2020-02" db="EMBL/GenBank/DDBJ databases">
        <title>A chromosome-scale genome assembly of the black bullhead catfish (Ameiurus melas).</title>
        <authorList>
            <person name="Wen M."/>
            <person name="Zham M."/>
            <person name="Cabau C."/>
            <person name="Klopp C."/>
            <person name="Donnadieu C."/>
            <person name="Roques C."/>
            <person name="Bouchez O."/>
            <person name="Lampietro C."/>
            <person name="Jouanno E."/>
            <person name="Herpin A."/>
            <person name="Louis A."/>
            <person name="Berthelot C."/>
            <person name="Parey E."/>
            <person name="Roest-Crollius H."/>
            <person name="Braasch I."/>
            <person name="Postlethwait J."/>
            <person name="Robinson-Rechavi M."/>
            <person name="Echchiki A."/>
            <person name="Begum T."/>
            <person name="Montfort J."/>
            <person name="Schartl M."/>
            <person name="Bobe J."/>
            <person name="Guiguen Y."/>
        </authorList>
    </citation>
    <scope>NUCLEOTIDE SEQUENCE [LARGE SCALE GENOMIC DNA]</scope>
    <source>
        <strain evidence="4">M_S1</strain>
        <tissue evidence="4">Blood</tissue>
    </source>
</reference>
<name>A0A7J6B876_AMEME</name>
<accession>A0A7J6B876</accession>
<feature type="compositionally biased region" description="Polar residues" evidence="2">
    <location>
        <begin position="54"/>
        <end position="64"/>
    </location>
</feature>
<keyword evidence="1" id="KW-0863">Zinc-finger</keyword>
<dbReference type="Proteomes" id="UP000593565">
    <property type="component" value="Unassembled WGS sequence"/>
</dbReference>
<keyword evidence="5" id="KW-1185">Reference proteome</keyword>
<keyword evidence="1" id="KW-0862">Zinc</keyword>
<feature type="compositionally biased region" description="Basic and acidic residues" evidence="2">
    <location>
        <begin position="13"/>
        <end position="25"/>
    </location>
</feature>
<dbReference type="PROSITE" id="PS00028">
    <property type="entry name" value="ZINC_FINGER_C2H2_1"/>
    <property type="match status" value="1"/>
</dbReference>
<gene>
    <name evidence="4" type="ORF">AMELA_G00052980</name>
</gene>
<organism evidence="4 5">
    <name type="scientific">Ameiurus melas</name>
    <name type="common">Black bullhead</name>
    <name type="synonym">Silurus melas</name>
    <dbReference type="NCBI Taxonomy" id="219545"/>
    <lineage>
        <taxon>Eukaryota</taxon>
        <taxon>Metazoa</taxon>
        <taxon>Chordata</taxon>
        <taxon>Craniata</taxon>
        <taxon>Vertebrata</taxon>
        <taxon>Euteleostomi</taxon>
        <taxon>Actinopterygii</taxon>
        <taxon>Neopterygii</taxon>
        <taxon>Teleostei</taxon>
        <taxon>Ostariophysi</taxon>
        <taxon>Siluriformes</taxon>
        <taxon>Ictaluridae</taxon>
        <taxon>Ameiurus</taxon>
    </lineage>
</organism>
<feature type="region of interest" description="Disordered" evidence="2">
    <location>
        <begin position="557"/>
        <end position="588"/>
    </location>
</feature>
<dbReference type="EMBL" id="JAAGNN010000004">
    <property type="protein sequence ID" value="KAF4090609.1"/>
    <property type="molecule type" value="Genomic_DNA"/>
</dbReference>
<feature type="region of interest" description="Disordered" evidence="2">
    <location>
        <begin position="390"/>
        <end position="409"/>
    </location>
</feature>
<dbReference type="PROSITE" id="PS50157">
    <property type="entry name" value="ZINC_FINGER_C2H2_2"/>
    <property type="match status" value="1"/>
</dbReference>
<dbReference type="InterPro" id="IPR013087">
    <property type="entry name" value="Znf_C2H2_type"/>
</dbReference>
<dbReference type="SMART" id="SM00355">
    <property type="entry name" value="ZnF_C2H2"/>
    <property type="match status" value="4"/>
</dbReference>
<evidence type="ECO:0000313" key="5">
    <source>
        <dbReference type="Proteomes" id="UP000593565"/>
    </source>
</evidence>
<feature type="compositionally biased region" description="Basic and acidic residues" evidence="2">
    <location>
        <begin position="41"/>
        <end position="53"/>
    </location>
</feature>
<feature type="compositionally biased region" description="Polar residues" evidence="2">
    <location>
        <begin position="425"/>
        <end position="450"/>
    </location>
</feature>
<feature type="region of interest" description="Disordered" evidence="2">
    <location>
        <begin position="1"/>
        <end position="64"/>
    </location>
</feature>
<feature type="region of interest" description="Disordered" evidence="2">
    <location>
        <begin position="805"/>
        <end position="855"/>
    </location>
</feature>
<sequence>MNMEVEQKNPSSHNEDQAGDSDRGNWRRRLRLRKSPAVKSTVEEQKVDKKLTKESSQNEQNNHQVVNTASSKLTFTCTDCKDGTSFSPDGLLKHFKNFHGGKGHPPSFPCDMCSFVASDFTTLQQHYQKHKHSRLTSETCNDKGLHTPSHLTKHCKRHNNQGHCEKCMFSTKELTHFVHNSCPHNTLPAIDSSEKSGVKPMNGELDTNLLADAAGELQKDALLDYMTNACHRGWSRKNKWRNREVAPKQPKHTAPDVLIPKSEIHWTSASFLPFSAAGLLDEKGELLHPTRTLEETKQFLERTVNSGKKWPVSLKGETDLSSPSCPGPCLSEPKMKRCVTPLPELNSGSELSGLMGKNSISVPPDCTTKVVGFKMVDGKKHLVLKVIPSTKPEVSSDTGEDPAGLNQNEGNEIQLHPHIERLSDQMCSESDSVTTAGSAINGYDSTVTSHQPKKQGLREEEEDQDTIGDAPQVDNTENDQCAFSESPDAFAQLTVSGIEEDFNVVSQTKNVKSASPEVIFIFSDTNDLNGENADVPGEVGSVNEADIQTLHTNMQEINDTPKHDDNQEKAAKDCKEISSGPSTGQDDKCCVENLSSSTSSDFDSMEERINSQLLTLMSVKDRSRDIYTKHIDKNSGEEAAVTQTPLDYWKEQKTEKVLNPPPNKNRVAMFESNIIDPTVASRQKNTTDSLFISPSEHGSLFFQENGDENANSIDPRYAHVPLDPNCTMETVQGTYLAPLELEYSYHNRDLYQTLEELPVTSVNHLLDDSEVTYRGITSRSEPGSMATQQVGMHSPKTIPVAAVTNDKASSQLPAMTEPPISRRRPREPTTKDSQGHISKSKRRLVRNSKENESSASIRYWEPSAPAIERTLRLFPVRSSQPVKVPRFNQPVVVLNHPDTDIPEVANIMRSVHRHKGAVQKVILSQGTLKALSELNCDTFHNIRADKLQSSHYRSVWPQETVKERFMLKLKLKRLGGNKFMVSDLSSNANQLQPSFRCWFCGRHFRNQEVWVGHGQRHIMEATRDWNKLFNNEGQGYCVDQQSFY</sequence>
<feature type="compositionally biased region" description="Basic residues" evidence="2">
    <location>
        <begin position="26"/>
        <end position="36"/>
    </location>
</feature>
<dbReference type="GO" id="GO:0008270">
    <property type="term" value="F:zinc ion binding"/>
    <property type="evidence" value="ECO:0007669"/>
    <property type="project" value="UniProtKB-KW"/>
</dbReference>
<feature type="compositionally biased region" description="Basic and acidic residues" evidence="2">
    <location>
        <begin position="559"/>
        <end position="576"/>
    </location>
</feature>